<dbReference type="RefSeq" id="WP_026813677.1">
    <property type="nucleotide sequence ID" value="NZ_BMWP01000017.1"/>
</dbReference>
<keyword evidence="1" id="KW-1133">Transmembrane helix</keyword>
<dbReference type="AlphaFoldDB" id="A0A918MNN8"/>
<gene>
    <name evidence="2" type="ORF">GCM10007383_24980</name>
</gene>
<organism evidence="2 3">
    <name type="scientific">Arenibacter certesii</name>
    <dbReference type="NCBI Taxonomy" id="228955"/>
    <lineage>
        <taxon>Bacteria</taxon>
        <taxon>Pseudomonadati</taxon>
        <taxon>Bacteroidota</taxon>
        <taxon>Flavobacteriia</taxon>
        <taxon>Flavobacteriales</taxon>
        <taxon>Flavobacteriaceae</taxon>
        <taxon>Arenibacter</taxon>
    </lineage>
</organism>
<evidence type="ECO:0000313" key="3">
    <source>
        <dbReference type="Proteomes" id="UP000634668"/>
    </source>
</evidence>
<reference evidence="2" key="2">
    <citation type="submission" date="2020-09" db="EMBL/GenBank/DDBJ databases">
        <authorList>
            <person name="Sun Q."/>
            <person name="Kim S."/>
        </authorList>
    </citation>
    <scope>NUCLEOTIDE SEQUENCE</scope>
    <source>
        <strain evidence="2">KCTC 12113</strain>
    </source>
</reference>
<comment type="caution">
    <text evidence="2">The sequence shown here is derived from an EMBL/GenBank/DDBJ whole genome shotgun (WGS) entry which is preliminary data.</text>
</comment>
<protein>
    <submittedName>
        <fullName evidence="2">Uncharacterized protein</fullName>
    </submittedName>
</protein>
<reference evidence="2" key="1">
    <citation type="journal article" date="2014" name="Int. J. Syst. Evol. Microbiol.">
        <title>Complete genome sequence of Corynebacterium casei LMG S-19264T (=DSM 44701T), isolated from a smear-ripened cheese.</title>
        <authorList>
            <consortium name="US DOE Joint Genome Institute (JGI-PGF)"/>
            <person name="Walter F."/>
            <person name="Albersmeier A."/>
            <person name="Kalinowski J."/>
            <person name="Ruckert C."/>
        </authorList>
    </citation>
    <scope>NUCLEOTIDE SEQUENCE</scope>
    <source>
        <strain evidence="2">KCTC 12113</strain>
    </source>
</reference>
<evidence type="ECO:0000313" key="2">
    <source>
        <dbReference type="EMBL" id="GGW39253.1"/>
    </source>
</evidence>
<feature type="transmembrane region" description="Helical" evidence="1">
    <location>
        <begin position="40"/>
        <end position="61"/>
    </location>
</feature>
<proteinExistence type="predicted"/>
<name>A0A918MNN8_9FLAO</name>
<keyword evidence="1" id="KW-0812">Transmembrane</keyword>
<evidence type="ECO:0000256" key="1">
    <source>
        <dbReference type="SAM" id="Phobius"/>
    </source>
</evidence>
<sequence>MLKYRSEFPANNDIWNEKYDFHLSGTTGYSRIQFDRTKKFGVFISGFGCGKLYGFSGIVLIRNVNGKWRIDKIEVTEVS</sequence>
<dbReference type="EMBL" id="BMWP01000017">
    <property type="protein sequence ID" value="GGW39253.1"/>
    <property type="molecule type" value="Genomic_DNA"/>
</dbReference>
<accession>A0A918MNN8</accession>
<keyword evidence="1" id="KW-0472">Membrane</keyword>
<keyword evidence="3" id="KW-1185">Reference proteome</keyword>
<dbReference type="Proteomes" id="UP000634668">
    <property type="component" value="Unassembled WGS sequence"/>
</dbReference>